<dbReference type="KEGG" id="goq:ACH46_00950"/>
<reference evidence="2" key="1">
    <citation type="submission" date="2015-06" db="EMBL/GenBank/DDBJ databases">
        <title>Complete genome sequence and metabolic analysis of phthalate degradation pathway in Gordonia sp. QH-11.</title>
        <authorList>
            <person name="Jin D."/>
            <person name="Kong X."/>
            <person name="Bai Z."/>
        </authorList>
    </citation>
    <scope>NUCLEOTIDE SEQUENCE [LARGE SCALE GENOMIC DNA]</scope>
    <source>
        <strain evidence="2">QH-11</strain>
    </source>
</reference>
<dbReference type="RefSeq" id="WP_062391284.1">
    <property type="nucleotide sequence ID" value="NZ_CP011853.1"/>
</dbReference>
<proteinExistence type="predicted"/>
<dbReference type="STRING" id="1136941.ACH46_00950"/>
<evidence type="ECO:0000313" key="2">
    <source>
        <dbReference type="Proteomes" id="UP000063789"/>
    </source>
</evidence>
<accession>A0A0N9N847</accession>
<dbReference type="EMBL" id="CP011853">
    <property type="protein sequence ID" value="ALG83336.1"/>
    <property type="molecule type" value="Genomic_DNA"/>
</dbReference>
<dbReference type="Pfam" id="PF20079">
    <property type="entry name" value="DUF6474"/>
    <property type="match status" value="1"/>
</dbReference>
<dbReference type="AlphaFoldDB" id="A0A0N9N847"/>
<dbReference type="Proteomes" id="UP000063789">
    <property type="component" value="Chromosome"/>
</dbReference>
<organism evidence="1 2">
    <name type="scientific">Gordonia phthalatica</name>
    <dbReference type="NCBI Taxonomy" id="1136941"/>
    <lineage>
        <taxon>Bacteria</taxon>
        <taxon>Bacillati</taxon>
        <taxon>Actinomycetota</taxon>
        <taxon>Actinomycetes</taxon>
        <taxon>Mycobacteriales</taxon>
        <taxon>Gordoniaceae</taxon>
        <taxon>Gordonia</taxon>
    </lineage>
</organism>
<reference evidence="1 2" key="2">
    <citation type="journal article" date="2017" name="Int. J. Syst. Evol. Microbiol.">
        <title>Gordonia phthalatica sp. nov., a di-n-butyl phthalate-degrading bacterium isolated from activated sludge.</title>
        <authorList>
            <person name="Jin D."/>
            <person name="Kong X."/>
            <person name="Jia M."/>
            <person name="Yu X."/>
            <person name="Wang X."/>
            <person name="Zhuang X."/>
            <person name="Deng Y."/>
            <person name="Bai Z."/>
        </authorList>
    </citation>
    <scope>NUCLEOTIDE SEQUENCE [LARGE SCALE GENOMIC DNA]</scope>
    <source>
        <strain evidence="1 2">QH-11</strain>
    </source>
</reference>
<keyword evidence="2" id="KW-1185">Reference proteome</keyword>
<dbReference type="InterPro" id="IPR045522">
    <property type="entry name" value="DUF6474"/>
</dbReference>
<dbReference type="OrthoDB" id="4374070at2"/>
<evidence type="ECO:0000313" key="1">
    <source>
        <dbReference type="EMBL" id="ALG83336.1"/>
    </source>
</evidence>
<name>A0A0N9N847_9ACTN</name>
<sequence>MGLFSSMGAKRAQRKADAKIRKAEEKVIRTRAKVQAEAESRETRKAAKRLLKDEHKYSKLAHKQDRKTIKATGKAQEKVAAAEAKTIAEQAKADAEKAFFTPTKMKRYMTVARMVAPVVVPIAYRAAINARSQVTAVQAHRAGVPASLLTQYGGPSATLRARIAACQDTAAQVGEIEKSAEGQQFVATMNSRLDNLKIAADAADTMPPQQRKNAQRAIDNELTAIDNDLLARLNVNPANVG</sequence>
<gene>
    <name evidence="1" type="ORF">ACH46_00950</name>
</gene>
<dbReference type="PATRIC" id="fig|1136941.3.peg.193"/>
<protein>
    <submittedName>
        <fullName evidence="1">Uncharacterized protein</fullName>
    </submittedName>
</protein>